<dbReference type="Pfam" id="PF02909">
    <property type="entry name" value="TetR_C_1"/>
    <property type="match status" value="1"/>
</dbReference>
<evidence type="ECO:0000256" key="3">
    <source>
        <dbReference type="ARBA" id="ARBA00023125"/>
    </source>
</evidence>
<dbReference type="Gene3D" id="1.10.357.10">
    <property type="entry name" value="Tetracycline Repressor, domain 2"/>
    <property type="match status" value="1"/>
</dbReference>
<feature type="domain" description="HTH tetR-type" evidence="6">
    <location>
        <begin position="2"/>
        <end position="62"/>
    </location>
</feature>
<dbReference type="InterPro" id="IPR003012">
    <property type="entry name" value="Tet_transcr_reg_TetR"/>
</dbReference>
<keyword evidence="2" id="KW-0805">Transcription regulation</keyword>
<dbReference type="SUPFAM" id="SSF48498">
    <property type="entry name" value="Tetracyclin repressor-like, C-terminal domain"/>
    <property type="match status" value="1"/>
</dbReference>
<dbReference type="RefSeq" id="WP_344431741.1">
    <property type="nucleotide sequence ID" value="NZ_BAAANN010000067.1"/>
</dbReference>
<dbReference type="InterPro" id="IPR050109">
    <property type="entry name" value="HTH-type_TetR-like_transc_reg"/>
</dbReference>
<proteinExistence type="predicted"/>
<organism evidence="7 8">
    <name type="scientific">Amycolatopsis minnesotensis</name>
    <dbReference type="NCBI Taxonomy" id="337894"/>
    <lineage>
        <taxon>Bacteria</taxon>
        <taxon>Bacillati</taxon>
        <taxon>Actinomycetota</taxon>
        <taxon>Actinomycetes</taxon>
        <taxon>Pseudonocardiales</taxon>
        <taxon>Pseudonocardiaceae</taxon>
        <taxon>Amycolatopsis</taxon>
    </lineage>
</organism>
<accession>A0ABP5E7F6</accession>
<name>A0ABP5E7F6_9PSEU</name>
<sequence length="180" mass="19632">MALNKAAVLAAAVELLDETGLDALSTRKLATRLEVHVGALYWHYPSKQALLDAIAELICEDMATRPLPGTGWSDRIRAVAVAQREAMLAHTDGARVIATMSKPGPQAMAFIERPMALVRSLGAPEHEVEAIVDTLTSYVNGYTIEEQARKLDTFSRADRDRAFHFGVGLLVKGVRTQYDG</sequence>
<evidence type="ECO:0000256" key="4">
    <source>
        <dbReference type="ARBA" id="ARBA00023163"/>
    </source>
</evidence>
<dbReference type="PRINTS" id="PR00455">
    <property type="entry name" value="HTHTETR"/>
</dbReference>
<keyword evidence="1" id="KW-0678">Repressor</keyword>
<dbReference type="EMBL" id="BAAANN010000067">
    <property type="protein sequence ID" value="GAA1992874.1"/>
    <property type="molecule type" value="Genomic_DNA"/>
</dbReference>
<dbReference type="InterPro" id="IPR009057">
    <property type="entry name" value="Homeodomain-like_sf"/>
</dbReference>
<comment type="caution">
    <text evidence="7">The sequence shown here is derived from an EMBL/GenBank/DDBJ whole genome shotgun (WGS) entry which is preliminary data.</text>
</comment>
<evidence type="ECO:0000256" key="5">
    <source>
        <dbReference type="PROSITE-ProRule" id="PRU00335"/>
    </source>
</evidence>
<dbReference type="PANTHER" id="PTHR30055">
    <property type="entry name" value="HTH-TYPE TRANSCRIPTIONAL REGULATOR RUTR"/>
    <property type="match status" value="1"/>
</dbReference>
<evidence type="ECO:0000313" key="8">
    <source>
        <dbReference type="Proteomes" id="UP001501116"/>
    </source>
</evidence>
<reference evidence="8" key="1">
    <citation type="journal article" date="2019" name="Int. J. Syst. Evol. Microbiol.">
        <title>The Global Catalogue of Microorganisms (GCM) 10K type strain sequencing project: providing services to taxonomists for standard genome sequencing and annotation.</title>
        <authorList>
            <consortium name="The Broad Institute Genomics Platform"/>
            <consortium name="The Broad Institute Genome Sequencing Center for Infectious Disease"/>
            <person name="Wu L."/>
            <person name="Ma J."/>
        </authorList>
    </citation>
    <scope>NUCLEOTIDE SEQUENCE [LARGE SCALE GENOMIC DNA]</scope>
    <source>
        <strain evidence="8">JCM 14545</strain>
    </source>
</reference>
<gene>
    <name evidence="7" type="primary">bioQ_2</name>
    <name evidence="7" type="ORF">GCM10009754_84990</name>
</gene>
<keyword evidence="4" id="KW-0804">Transcription</keyword>
<dbReference type="InterPro" id="IPR004111">
    <property type="entry name" value="Repressor_TetR_C"/>
</dbReference>
<keyword evidence="3 5" id="KW-0238">DNA-binding</keyword>
<dbReference type="Gene3D" id="1.10.10.60">
    <property type="entry name" value="Homeodomain-like"/>
    <property type="match status" value="1"/>
</dbReference>
<feature type="DNA-binding region" description="H-T-H motif" evidence="5">
    <location>
        <begin position="25"/>
        <end position="44"/>
    </location>
</feature>
<evidence type="ECO:0000313" key="7">
    <source>
        <dbReference type="EMBL" id="GAA1992874.1"/>
    </source>
</evidence>
<protein>
    <submittedName>
        <fullName evidence="7">TetR family transcriptional regulator BioQ</fullName>
    </submittedName>
</protein>
<evidence type="ECO:0000259" key="6">
    <source>
        <dbReference type="PROSITE" id="PS50977"/>
    </source>
</evidence>
<dbReference type="InterPro" id="IPR001647">
    <property type="entry name" value="HTH_TetR"/>
</dbReference>
<keyword evidence="8" id="KW-1185">Reference proteome</keyword>
<dbReference type="Pfam" id="PF00440">
    <property type="entry name" value="TetR_N"/>
    <property type="match status" value="1"/>
</dbReference>
<dbReference type="PANTHER" id="PTHR30055:SF151">
    <property type="entry name" value="TRANSCRIPTIONAL REGULATORY PROTEIN"/>
    <property type="match status" value="1"/>
</dbReference>
<evidence type="ECO:0000256" key="1">
    <source>
        <dbReference type="ARBA" id="ARBA00022491"/>
    </source>
</evidence>
<dbReference type="Proteomes" id="UP001501116">
    <property type="component" value="Unassembled WGS sequence"/>
</dbReference>
<evidence type="ECO:0000256" key="2">
    <source>
        <dbReference type="ARBA" id="ARBA00023015"/>
    </source>
</evidence>
<dbReference type="PRINTS" id="PR00400">
    <property type="entry name" value="TETREPRESSOR"/>
</dbReference>
<dbReference type="PROSITE" id="PS50977">
    <property type="entry name" value="HTH_TETR_2"/>
    <property type="match status" value="1"/>
</dbReference>
<dbReference type="SUPFAM" id="SSF46689">
    <property type="entry name" value="Homeodomain-like"/>
    <property type="match status" value="1"/>
</dbReference>
<dbReference type="InterPro" id="IPR036271">
    <property type="entry name" value="Tet_transcr_reg_TetR-rel_C_sf"/>
</dbReference>